<keyword evidence="1" id="KW-0732">Signal</keyword>
<dbReference type="STRING" id="80876.SAMN05421779_104358"/>
<reference evidence="2 3" key="1">
    <citation type="submission" date="2017-01" db="EMBL/GenBank/DDBJ databases">
        <authorList>
            <person name="Mah S.A."/>
            <person name="Swanson W.J."/>
            <person name="Moy G.W."/>
            <person name="Vacquier V.D."/>
        </authorList>
    </citation>
    <scope>NUCLEOTIDE SEQUENCE [LARGE SCALE GENOMIC DNA]</scope>
    <source>
        <strain evidence="2 3">DSM 11589</strain>
    </source>
</reference>
<sequence length="92" mass="9722">MRTPALWASLTLLLLTCGGAPAWAVDLANTDTTPYQVVIEENGEHFRFTIAPRAVLSGICSDCSVLLSNGQSVNAEDNDLITIKNGQMSVGG</sequence>
<proteinExistence type="predicted"/>
<dbReference type="EMBL" id="FTOA01000004">
    <property type="protein sequence ID" value="SIS89656.1"/>
    <property type="molecule type" value="Genomic_DNA"/>
</dbReference>
<dbReference type="Proteomes" id="UP000185678">
    <property type="component" value="Unassembled WGS sequence"/>
</dbReference>
<evidence type="ECO:0000313" key="3">
    <source>
        <dbReference type="Proteomes" id="UP000185678"/>
    </source>
</evidence>
<protein>
    <submittedName>
        <fullName evidence="2">Uncharacterized protein</fullName>
    </submittedName>
</protein>
<gene>
    <name evidence="2" type="ORF">SAMN05421779_104358</name>
</gene>
<dbReference type="RefSeq" id="WP_076400783.1">
    <property type="nucleotide sequence ID" value="NZ_FTOA01000004.1"/>
</dbReference>
<evidence type="ECO:0000313" key="2">
    <source>
        <dbReference type="EMBL" id="SIS89656.1"/>
    </source>
</evidence>
<evidence type="ECO:0000256" key="1">
    <source>
        <dbReference type="SAM" id="SignalP"/>
    </source>
</evidence>
<name>A0A1N7MU81_9PROT</name>
<accession>A0A1N7MU81</accession>
<feature type="signal peptide" evidence="1">
    <location>
        <begin position="1"/>
        <end position="24"/>
    </location>
</feature>
<feature type="chain" id="PRO_5012049073" evidence="1">
    <location>
        <begin position="25"/>
        <end position="92"/>
    </location>
</feature>
<dbReference type="AlphaFoldDB" id="A0A1N7MU81"/>
<organism evidence="2 3">
    <name type="scientific">Insolitispirillum peregrinum</name>
    <dbReference type="NCBI Taxonomy" id="80876"/>
    <lineage>
        <taxon>Bacteria</taxon>
        <taxon>Pseudomonadati</taxon>
        <taxon>Pseudomonadota</taxon>
        <taxon>Alphaproteobacteria</taxon>
        <taxon>Rhodospirillales</taxon>
        <taxon>Novispirillaceae</taxon>
        <taxon>Insolitispirillum</taxon>
    </lineage>
</organism>
<keyword evidence="3" id="KW-1185">Reference proteome</keyword>